<keyword evidence="3" id="KW-0862">Zinc</keyword>
<dbReference type="GO" id="GO:0008270">
    <property type="term" value="F:zinc ion binding"/>
    <property type="evidence" value="ECO:0007669"/>
    <property type="project" value="UniProtKB-KW"/>
</dbReference>
<organism evidence="6">
    <name type="scientific">Cacopsylla melanoneura</name>
    <dbReference type="NCBI Taxonomy" id="428564"/>
    <lineage>
        <taxon>Eukaryota</taxon>
        <taxon>Metazoa</taxon>
        <taxon>Ecdysozoa</taxon>
        <taxon>Arthropoda</taxon>
        <taxon>Hexapoda</taxon>
        <taxon>Insecta</taxon>
        <taxon>Pterygota</taxon>
        <taxon>Neoptera</taxon>
        <taxon>Paraneoptera</taxon>
        <taxon>Hemiptera</taxon>
        <taxon>Sternorrhyncha</taxon>
        <taxon>Psylloidea</taxon>
        <taxon>Psyllidae</taxon>
        <taxon>Psyllinae</taxon>
        <taxon>Cacopsylla</taxon>
    </lineage>
</organism>
<dbReference type="EMBL" id="HBUF01383592">
    <property type="protein sequence ID" value="CAG6731224.1"/>
    <property type="molecule type" value="Transcribed_RNA"/>
</dbReference>
<dbReference type="SMART" id="SM00355">
    <property type="entry name" value="ZnF_C2H2"/>
    <property type="match status" value="2"/>
</dbReference>
<feature type="domain" description="C2H2-type" evidence="5">
    <location>
        <begin position="49"/>
        <end position="76"/>
    </location>
</feature>
<keyword evidence="2 4" id="KW-0863">Zinc-finger</keyword>
<evidence type="ECO:0000313" key="6">
    <source>
        <dbReference type="EMBL" id="CAG6731224.1"/>
    </source>
</evidence>
<proteinExistence type="predicted"/>
<sequence length="104" mass="12316">MLKVIFRDFISGPLTCQNCKQELLADFQFVMEHCRICDFVSRPNQAYTFVCFQCDYHSRFESHMKRHVSVHLGVKPFKCDHCNYSSIEASKVHRHILIRHNIPT</sequence>
<accession>A0A8D8YLR8</accession>
<name>A0A8D8YLR8_9HEMI</name>
<dbReference type="EMBL" id="HBUF01383591">
    <property type="protein sequence ID" value="CAG6731223.1"/>
    <property type="molecule type" value="Transcribed_RNA"/>
</dbReference>
<dbReference type="GO" id="GO:0005634">
    <property type="term" value="C:nucleus"/>
    <property type="evidence" value="ECO:0007669"/>
    <property type="project" value="UniProtKB-ARBA"/>
</dbReference>
<dbReference type="PROSITE" id="PS50157">
    <property type="entry name" value="ZINC_FINGER_C2H2_2"/>
    <property type="match status" value="1"/>
</dbReference>
<keyword evidence="1" id="KW-0479">Metal-binding</keyword>
<protein>
    <submittedName>
        <fullName evidence="6">RE1-silencing transcription factor</fullName>
    </submittedName>
</protein>
<reference evidence="6" key="1">
    <citation type="submission" date="2021-05" db="EMBL/GenBank/DDBJ databases">
        <authorList>
            <person name="Alioto T."/>
            <person name="Alioto T."/>
            <person name="Gomez Garrido J."/>
        </authorList>
    </citation>
    <scope>NUCLEOTIDE SEQUENCE</scope>
</reference>
<dbReference type="InterPro" id="IPR013087">
    <property type="entry name" value="Znf_C2H2_type"/>
</dbReference>
<evidence type="ECO:0000256" key="2">
    <source>
        <dbReference type="ARBA" id="ARBA00022771"/>
    </source>
</evidence>
<dbReference type="FunFam" id="3.30.160.60:FF:000446">
    <property type="entry name" value="Zinc finger protein"/>
    <property type="match status" value="1"/>
</dbReference>
<dbReference type="SUPFAM" id="SSF57667">
    <property type="entry name" value="beta-beta-alpha zinc fingers"/>
    <property type="match status" value="1"/>
</dbReference>
<evidence type="ECO:0000256" key="3">
    <source>
        <dbReference type="ARBA" id="ARBA00022833"/>
    </source>
</evidence>
<dbReference type="AlphaFoldDB" id="A0A8D8YLR8"/>
<evidence type="ECO:0000259" key="5">
    <source>
        <dbReference type="PROSITE" id="PS50157"/>
    </source>
</evidence>
<evidence type="ECO:0000256" key="1">
    <source>
        <dbReference type="ARBA" id="ARBA00022723"/>
    </source>
</evidence>
<evidence type="ECO:0000256" key="4">
    <source>
        <dbReference type="PROSITE-ProRule" id="PRU00042"/>
    </source>
</evidence>
<dbReference type="Gene3D" id="3.30.160.60">
    <property type="entry name" value="Classic Zinc Finger"/>
    <property type="match status" value="1"/>
</dbReference>
<dbReference type="InterPro" id="IPR036236">
    <property type="entry name" value="Znf_C2H2_sf"/>
</dbReference>